<dbReference type="SUPFAM" id="SSF55073">
    <property type="entry name" value="Nucleotide cyclase"/>
    <property type="match status" value="1"/>
</dbReference>
<evidence type="ECO:0000313" key="3">
    <source>
        <dbReference type="Proteomes" id="UP000239209"/>
    </source>
</evidence>
<dbReference type="RefSeq" id="WP_106127167.1">
    <property type="nucleotide sequence ID" value="NZ_PVZG01000006.1"/>
</dbReference>
<dbReference type="OrthoDB" id="23692at2"/>
<dbReference type="InterPro" id="IPR029787">
    <property type="entry name" value="Nucleotide_cyclase"/>
</dbReference>
<dbReference type="AlphaFoldDB" id="A0A2T0S7X6"/>
<evidence type="ECO:0000313" key="2">
    <source>
        <dbReference type="EMBL" id="PRY29527.1"/>
    </source>
</evidence>
<dbReference type="InterPro" id="IPR011990">
    <property type="entry name" value="TPR-like_helical_dom_sf"/>
</dbReference>
<dbReference type="Gene3D" id="1.25.40.10">
    <property type="entry name" value="Tetratricopeptide repeat domain"/>
    <property type="match status" value="1"/>
</dbReference>
<evidence type="ECO:0000259" key="1">
    <source>
        <dbReference type="PROSITE" id="PS50887"/>
    </source>
</evidence>
<accession>A0A2T0S7X6</accession>
<reference evidence="2 3" key="1">
    <citation type="submission" date="2018-03" db="EMBL/GenBank/DDBJ databases">
        <title>Genomic Encyclopedia of Archaeal and Bacterial Type Strains, Phase II (KMG-II): from individual species to whole genera.</title>
        <authorList>
            <person name="Goeker M."/>
        </authorList>
    </citation>
    <scope>NUCLEOTIDE SEQUENCE [LARGE SCALE GENOMIC DNA]</scope>
    <source>
        <strain evidence="2 3">DSM 45348</strain>
    </source>
</reference>
<dbReference type="CDD" id="cd01949">
    <property type="entry name" value="GGDEF"/>
    <property type="match status" value="1"/>
</dbReference>
<dbReference type="Pfam" id="PF00990">
    <property type="entry name" value="GGDEF"/>
    <property type="match status" value="1"/>
</dbReference>
<dbReference type="PROSITE" id="PS50887">
    <property type="entry name" value="GGDEF"/>
    <property type="match status" value="1"/>
</dbReference>
<dbReference type="Gene3D" id="3.30.70.270">
    <property type="match status" value="1"/>
</dbReference>
<name>A0A2T0S7X6_9ACTN</name>
<sequence>MADWISRDRRLPVPVTAYGPLHLFARRVHLLANTGRAHEALAAADAYLAVAQAVDDGRTARLLVQSKMYALLALGRVAEAHTIGSDLLIAQRRAGSVLGEAKTLCDLAQIHTLRGHYVDSMRNLARARVLLDAGPAENERHRSALCSFAEAATAAELYETAAEAYEHLRHRSTSFDLVHAVTLLYWGLRLAHVSRTEEARSRLRRSTEITRERLEDQPDPTVTAVHALALAKLGETTVAEKLARSVLLELRNSGTHQYARMAHLALGISLRDHGLLTESRRELIAARELTEPGARPDELPIIRFELALTALELDGGIPSRDLFEAVEGQVRELWQLRLQRLAMLRQARQREETEAARARAEREILRDPLTGLGNRRRFDILIEGVSPAAGGPLTMLLIDVDHFKAVNDAYSHSAGDEALREVATILRAHCRAEDEAIRYAGDEFVVFLRGDATAGGEVGERIRTAVAAAEIIAGVRMTVSVGVASWKPGMTGDQLFRAADERLYAAKWSGRNTTAV</sequence>
<dbReference type="Proteomes" id="UP000239209">
    <property type="component" value="Unassembled WGS sequence"/>
</dbReference>
<dbReference type="SUPFAM" id="SSF48452">
    <property type="entry name" value="TPR-like"/>
    <property type="match status" value="2"/>
</dbReference>
<dbReference type="GO" id="GO:0043709">
    <property type="term" value="P:cell adhesion involved in single-species biofilm formation"/>
    <property type="evidence" value="ECO:0007669"/>
    <property type="project" value="TreeGrafter"/>
</dbReference>
<feature type="domain" description="GGDEF" evidence="1">
    <location>
        <begin position="391"/>
        <end position="516"/>
    </location>
</feature>
<dbReference type="InterPro" id="IPR000160">
    <property type="entry name" value="GGDEF_dom"/>
</dbReference>
<comment type="caution">
    <text evidence="2">The sequence shown here is derived from an EMBL/GenBank/DDBJ whole genome shotgun (WGS) entry which is preliminary data.</text>
</comment>
<dbReference type="PANTHER" id="PTHR45138:SF9">
    <property type="entry name" value="DIGUANYLATE CYCLASE DGCM-RELATED"/>
    <property type="match status" value="1"/>
</dbReference>
<dbReference type="InterPro" id="IPR050469">
    <property type="entry name" value="Diguanylate_Cyclase"/>
</dbReference>
<organism evidence="2 3">
    <name type="scientific">Pseudosporangium ferrugineum</name>
    <dbReference type="NCBI Taxonomy" id="439699"/>
    <lineage>
        <taxon>Bacteria</taxon>
        <taxon>Bacillati</taxon>
        <taxon>Actinomycetota</taxon>
        <taxon>Actinomycetes</taxon>
        <taxon>Micromonosporales</taxon>
        <taxon>Micromonosporaceae</taxon>
        <taxon>Pseudosporangium</taxon>
    </lineage>
</organism>
<dbReference type="GO" id="GO:1902201">
    <property type="term" value="P:negative regulation of bacterial-type flagellum-dependent cell motility"/>
    <property type="evidence" value="ECO:0007669"/>
    <property type="project" value="TreeGrafter"/>
</dbReference>
<gene>
    <name evidence="2" type="ORF">CLV70_106248</name>
</gene>
<protein>
    <submittedName>
        <fullName evidence="2">Diguanylate cyclase (GGDEF)-like protein</fullName>
    </submittedName>
</protein>
<dbReference type="InterPro" id="IPR043128">
    <property type="entry name" value="Rev_trsase/Diguanyl_cyclase"/>
</dbReference>
<dbReference type="SMART" id="SM00267">
    <property type="entry name" value="GGDEF"/>
    <property type="match status" value="1"/>
</dbReference>
<dbReference type="PANTHER" id="PTHR45138">
    <property type="entry name" value="REGULATORY COMPONENTS OF SENSORY TRANSDUCTION SYSTEM"/>
    <property type="match status" value="1"/>
</dbReference>
<dbReference type="NCBIfam" id="TIGR00254">
    <property type="entry name" value="GGDEF"/>
    <property type="match status" value="1"/>
</dbReference>
<proteinExistence type="predicted"/>
<dbReference type="EMBL" id="PVZG01000006">
    <property type="protein sequence ID" value="PRY29527.1"/>
    <property type="molecule type" value="Genomic_DNA"/>
</dbReference>
<dbReference type="GO" id="GO:0005886">
    <property type="term" value="C:plasma membrane"/>
    <property type="evidence" value="ECO:0007669"/>
    <property type="project" value="TreeGrafter"/>
</dbReference>
<dbReference type="GO" id="GO:0052621">
    <property type="term" value="F:diguanylate cyclase activity"/>
    <property type="evidence" value="ECO:0007669"/>
    <property type="project" value="TreeGrafter"/>
</dbReference>
<keyword evidence="3" id="KW-1185">Reference proteome</keyword>